<dbReference type="Proteomes" id="UP000244896">
    <property type="component" value="Chromosome"/>
</dbReference>
<evidence type="ECO:0000256" key="1">
    <source>
        <dbReference type="ARBA" id="ARBA00022801"/>
    </source>
</evidence>
<dbReference type="RefSeq" id="WP_108826476.1">
    <property type="nucleotide sequence ID" value="NZ_CP023004.1"/>
</dbReference>
<dbReference type="GO" id="GO:0016787">
    <property type="term" value="F:hydrolase activity"/>
    <property type="evidence" value="ECO:0007669"/>
    <property type="project" value="UniProtKB-KW"/>
</dbReference>
<dbReference type="KEGG" id="elut:CKA38_07200"/>
<evidence type="ECO:0000256" key="2">
    <source>
        <dbReference type="SAM" id="SignalP"/>
    </source>
</evidence>
<evidence type="ECO:0000313" key="5">
    <source>
        <dbReference type="Proteomes" id="UP000244896"/>
    </source>
</evidence>
<dbReference type="InterPro" id="IPR029058">
    <property type="entry name" value="AB_hydrolase_fold"/>
</dbReference>
<dbReference type="InterPro" id="IPR050300">
    <property type="entry name" value="GDXG_lipolytic_enzyme"/>
</dbReference>
<protein>
    <submittedName>
        <fullName evidence="4">Lipase</fullName>
    </submittedName>
</protein>
<evidence type="ECO:0000259" key="3">
    <source>
        <dbReference type="Pfam" id="PF20434"/>
    </source>
</evidence>
<keyword evidence="5" id="KW-1185">Reference proteome</keyword>
<dbReference type="PANTHER" id="PTHR48081">
    <property type="entry name" value="AB HYDROLASE SUPERFAMILY PROTEIN C4A8.06C"/>
    <property type="match status" value="1"/>
</dbReference>
<organism evidence="4 5">
    <name type="scientific">Ereboglobus luteus</name>
    <dbReference type="NCBI Taxonomy" id="1796921"/>
    <lineage>
        <taxon>Bacteria</taxon>
        <taxon>Pseudomonadati</taxon>
        <taxon>Verrucomicrobiota</taxon>
        <taxon>Opitutia</taxon>
        <taxon>Opitutales</taxon>
        <taxon>Opitutaceae</taxon>
        <taxon>Ereboglobus</taxon>
    </lineage>
</organism>
<evidence type="ECO:0000313" key="4">
    <source>
        <dbReference type="EMBL" id="AWI10578.1"/>
    </source>
</evidence>
<proteinExistence type="predicted"/>
<gene>
    <name evidence="4" type="ORF">CKA38_07200</name>
</gene>
<keyword evidence="2" id="KW-0732">Signal</keyword>
<feature type="chain" id="PRO_5015998096" evidence="2">
    <location>
        <begin position="28"/>
        <end position="294"/>
    </location>
</feature>
<dbReference type="InterPro" id="IPR049492">
    <property type="entry name" value="BD-FAE-like_dom"/>
</dbReference>
<dbReference type="EMBL" id="CP023004">
    <property type="protein sequence ID" value="AWI10578.1"/>
    <property type="molecule type" value="Genomic_DNA"/>
</dbReference>
<dbReference type="SUPFAM" id="SSF53474">
    <property type="entry name" value="alpha/beta-Hydrolases"/>
    <property type="match status" value="1"/>
</dbReference>
<feature type="signal peptide" evidence="2">
    <location>
        <begin position="1"/>
        <end position="27"/>
    </location>
</feature>
<keyword evidence="1" id="KW-0378">Hydrolase</keyword>
<dbReference type="PANTHER" id="PTHR48081:SF9">
    <property type="entry name" value="CARBOXYLESTERASE"/>
    <property type="match status" value="1"/>
</dbReference>
<dbReference type="AlphaFoldDB" id="A0A2U8E6M3"/>
<dbReference type="Pfam" id="PF20434">
    <property type="entry name" value="BD-FAE"/>
    <property type="match status" value="1"/>
</dbReference>
<name>A0A2U8E6M3_9BACT</name>
<reference evidence="4 5" key="1">
    <citation type="journal article" date="2018" name="Syst. Appl. Microbiol.">
        <title>Ereboglobus luteus gen. nov. sp. nov. from cockroach guts, and new insights into the oxygen relationship of the genera Opitutus and Didymococcus (Verrucomicrobia: Opitutaceae).</title>
        <authorList>
            <person name="Tegtmeier D."/>
            <person name="Belitz A."/>
            <person name="Radek R."/>
            <person name="Heimerl T."/>
            <person name="Brune A."/>
        </authorList>
    </citation>
    <scope>NUCLEOTIDE SEQUENCE [LARGE SCALE GENOMIC DNA]</scope>
    <source>
        <strain evidence="4 5">Ho45</strain>
    </source>
</reference>
<feature type="domain" description="BD-FAE-like" evidence="3">
    <location>
        <begin position="64"/>
        <end position="163"/>
    </location>
</feature>
<accession>A0A2U8E6M3</accession>
<sequence>MRNHPMKTLTYPTSFLLVFLLSLPLCAKKTEQKAATYETKLNISYYDDHALANADEYKKSHCKMDMYYPENRAGFPTIVWFHGGGLTGGKRRLPALKNQGIALVAVSYRLSPKGEFPCFLEDAAAATAWVIKNIAAHGGDPDKVFIAGHSAGGYLSAMVGMDGRWLAAHGISNRKLAGIIPVSAQVTTHFLVKKLRGDQGEQYRPIIDEYAPLYHASKNLPPICLIVGDRRIEWKSRVEENELLAVSLKNLGHEQTEFYEMGGLNHRAVGEGALIIIKKYVNRIIEERGKEPSP</sequence>
<dbReference type="OrthoDB" id="24847at2"/>
<dbReference type="Gene3D" id="3.40.50.1820">
    <property type="entry name" value="alpha/beta hydrolase"/>
    <property type="match status" value="1"/>
</dbReference>